<evidence type="ECO:0000313" key="1">
    <source>
        <dbReference type="EMBL" id="TBU20693.1"/>
    </source>
</evidence>
<protein>
    <submittedName>
        <fullName evidence="1">Uncharacterized protein</fullName>
    </submittedName>
</protein>
<accession>A0A4V2JYD7</accession>
<dbReference type="Proteomes" id="UP000292282">
    <property type="component" value="Unassembled WGS sequence"/>
</dbReference>
<keyword evidence="2" id="KW-1185">Reference proteome</keyword>
<proteinExistence type="predicted"/>
<organism evidence="1 2">
    <name type="scientific">Hamiltosporidium tvaerminnensis</name>
    <dbReference type="NCBI Taxonomy" id="1176355"/>
    <lineage>
        <taxon>Eukaryota</taxon>
        <taxon>Fungi</taxon>
        <taxon>Fungi incertae sedis</taxon>
        <taxon>Microsporidia</taxon>
        <taxon>Dubosqiidae</taxon>
        <taxon>Hamiltosporidium</taxon>
    </lineage>
</organism>
<reference evidence="1 2" key="1">
    <citation type="submission" date="2017-12" db="EMBL/GenBank/DDBJ databases">
        <authorList>
            <person name="Pombert J.-F."/>
            <person name="Haag K.L."/>
            <person name="Ebert D."/>
        </authorList>
    </citation>
    <scope>NUCLEOTIDE SEQUENCE [LARGE SCALE GENOMIC DNA]</scope>
    <source>
        <strain evidence="1">IL-G-3</strain>
    </source>
</reference>
<evidence type="ECO:0000313" key="2">
    <source>
        <dbReference type="Proteomes" id="UP000292282"/>
    </source>
</evidence>
<comment type="caution">
    <text evidence="1">The sequence shown here is derived from an EMBL/GenBank/DDBJ whole genome shotgun (WGS) entry which is preliminary data.</text>
</comment>
<name>A0A4V2JYD7_9MICR</name>
<dbReference type="EMBL" id="PITK01000033">
    <property type="protein sequence ID" value="TBU20693.1"/>
    <property type="molecule type" value="Genomic_DNA"/>
</dbReference>
<dbReference type="AlphaFoldDB" id="A0A4V2JYD7"/>
<dbReference type="VEuPathDB" id="MicrosporidiaDB:CWI38_0033p0010"/>
<sequence length="309" mass="35861">MLEEMTDEVKKFLNNTVLEKPNIVSHKGLVCFSYLGIIYDSRGITTCKSFEEVQGEMILNFISAINQHAISLINYHIGIIRLEFADFSRLDDKLQTAGSLYLSRAELGRGLYNVELRNGDMLLQLLNSWGKCEENLLATLFNEIEKIKLQSNLYNARENELVSVSESLRWLKELKCDHVMKQYSAISRIEMYSGAQNPRYEKMLGQDYIREKINLSGNWIKIDVEIWCKDSIYLFLMEQTQYSLIEDDLGGIGTKYYNSLLRRPQIVHNDGTVETLSSYRRRRLDLQSSLIGNIKKAEMQNNQYTFLSK</sequence>
<gene>
    <name evidence="1" type="ORF">CWI38_0033p0010</name>
</gene>